<dbReference type="Gene3D" id="1.20.1080.10">
    <property type="entry name" value="Glycerol uptake facilitator protein"/>
    <property type="match status" value="1"/>
</dbReference>
<dbReference type="NCBIfam" id="TIGR00790">
    <property type="entry name" value="fnt"/>
    <property type="match status" value="1"/>
</dbReference>
<feature type="transmembrane region" description="Helical" evidence="10">
    <location>
        <begin position="114"/>
        <end position="137"/>
    </location>
</feature>
<evidence type="ECO:0000256" key="10">
    <source>
        <dbReference type="SAM" id="Phobius"/>
    </source>
</evidence>
<feature type="transmembrane region" description="Helical" evidence="10">
    <location>
        <begin position="198"/>
        <end position="220"/>
    </location>
</feature>
<dbReference type="NCBIfam" id="TIGR04060">
    <property type="entry name" value="formate_focA"/>
    <property type="match status" value="1"/>
</dbReference>
<evidence type="ECO:0000256" key="7">
    <source>
        <dbReference type="ARBA" id="ARBA00023136"/>
    </source>
</evidence>
<protein>
    <submittedName>
        <fullName evidence="11">Formate transporter</fullName>
    </submittedName>
</protein>
<comment type="catalytic activity">
    <reaction evidence="8">
        <text>formate(in) = formate(out)</text>
        <dbReference type="Rhea" id="RHEA:29679"/>
        <dbReference type="ChEBI" id="CHEBI:15740"/>
    </reaction>
</comment>
<feature type="transmembrane region" description="Helical" evidence="10">
    <location>
        <begin position="263"/>
        <end position="287"/>
    </location>
</feature>
<comment type="subcellular location">
    <subcellularLocation>
        <location evidence="1">Cell inner membrane</location>
        <topology evidence="1">Multi-pass membrane protein</topology>
    </subcellularLocation>
</comment>
<evidence type="ECO:0000256" key="8">
    <source>
        <dbReference type="ARBA" id="ARBA00035914"/>
    </source>
</evidence>
<keyword evidence="7 10" id="KW-0472">Membrane</keyword>
<dbReference type="AlphaFoldDB" id="A0A0P6X393"/>
<evidence type="ECO:0000256" key="3">
    <source>
        <dbReference type="ARBA" id="ARBA00022475"/>
    </source>
</evidence>
<dbReference type="GO" id="GO:0005886">
    <property type="term" value="C:plasma membrane"/>
    <property type="evidence" value="ECO:0007669"/>
    <property type="project" value="UniProtKB-SubCell"/>
</dbReference>
<evidence type="ECO:0000256" key="2">
    <source>
        <dbReference type="ARBA" id="ARBA00022448"/>
    </source>
</evidence>
<dbReference type="PANTHER" id="PTHR30520">
    <property type="entry name" value="FORMATE TRANSPORTER-RELATED"/>
    <property type="match status" value="1"/>
</dbReference>
<comment type="caution">
    <text evidence="11">The sequence shown here is derived from an EMBL/GenBank/DDBJ whole genome shotgun (WGS) entry which is preliminary data.</text>
</comment>
<proteinExistence type="inferred from homology"/>
<comment type="similarity">
    <text evidence="9">Belongs to the FNT transporter (TC 1.A.16) family.</text>
</comment>
<keyword evidence="2" id="KW-0813">Transport</keyword>
<keyword evidence="5 10" id="KW-0812">Transmembrane</keyword>
<accession>A0A0P6X393</accession>
<dbReference type="PATRIC" id="fig|360411.5.peg.2464"/>
<sequence length="292" mass="31248">MAVENNVISIDALMPAEMAQKAEAIGVKKANLAFWPLFALSILAGAFIGLGAIFATTVSAGSAALPYGVARLLTGLVFTLGLILVIVGGAELFTGNNLIIMAFTNGKVTLKGLIRNWVIVYFGNFVGSVATAVLMFFTRQYTFGNGSIGLAALNIANSKVNLEFVQAIALGIMCNAMVCMAVWLCYSARSTTDKILAIIPPISGFVACGFEHSIANMYFIPLGLFIKQFAPASFWESKALVDAGVTIEKFTNLTWQGFFVNNLLPVTIGNIIGGAVLVGLVYWFIFLKKWSK</sequence>
<dbReference type="STRING" id="360411.AC812_13835"/>
<organism evidence="11 12">
    <name type="scientific">Bellilinea caldifistulae</name>
    <dbReference type="NCBI Taxonomy" id="360411"/>
    <lineage>
        <taxon>Bacteria</taxon>
        <taxon>Bacillati</taxon>
        <taxon>Chloroflexota</taxon>
        <taxon>Anaerolineae</taxon>
        <taxon>Anaerolineales</taxon>
        <taxon>Anaerolineaceae</taxon>
        <taxon>Bellilinea</taxon>
    </lineage>
</organism>
<keyword evidence="6 10" id="KW-1133">Transmembrane helix</keyword>
<keyword evidence="3" id="KW-1003">Cell membrane</keyword>
<gene>
    <name evidence="11" type="ORF">AC812_13835</name>
</gene>
<keyword evidence="12" id="KW-1185">Reference proteome</keyword>
<dbReference type="GO" id="GO:0015499">
    <property type="term" value="F:formate transmembrane transporter activity"/>
    <property type="evidence" value="ECO:0007669"/>
    <property type="project" value="InterPro"/>
</dbReference>
<evidence type="ECO:0000256" key="1">
    <source>
        <dbReference type="ARBA" id="ARBA00004429"/>
    </source>
</evidence>
<dbReference type="InterPro" id="IPR023271">
    <property type="entry name" value="Aquaporin-like"/>
</dbReference>
<evidence type="ECO:0000256" key="4">
    <source>
        <dbReference type="ARBA" id="ARBA00022519"/>
    </source>
</evidence>
<feature type="transmembrane region" description="Helical" evidence="10">
    <location>
        <begin position="164"/>
        <end position="186"/>
    </location>
</feature>
<dbReference type="Pfam" id="PF01226">
    <property type="entry name" value="Form_Nir_trans"/>
    <property type="match status" value="1"/>
</dbReference>
<feature type="transmembrane region" description="Helical" evidence="10">
    <location>
        <begin position="72"/>
        <end position="93"/>
    </location>
</feature>
<dbReference type="InterPro" id="IPR024002">
    <property type="entry name" value="For/NO2_transpt_CS"/>
</dbReference>
<dbReference type="EMBL" id="LGHJ01000019">
    <property type="protein sequence ID" value="KPL73863.1"/>
    <property type="molecule type" value="Genomic_DNA"/>
</dbReference>
<evidence type="ECO:0000256" key="9">
    <source>
        <dbReference type="ARBA" id="ARBA00049660"/>
    </source>
</evidence>
<dbReference type="Proteomes" id="UP000050514">
    <property type="component" value="Unassembled WGS sequence"/>
</dbReference>
<evidence type="ECO:0000313" key="11">
    <source>
        <dbReference type="EMBL" id="KPL73863.1"/>
    </source>
</evidence>
<name>A0A0P6X393_9CHLR</name>
<dbReference type="PANTHER" id="PTHR30520:SF10">
    <property type="entry name" value="FORMATE CHANNEL FOCA-RELATED"/>
    <property type="match status" value="1"/>
</dbReference>
<evidence type="ECO:0000256" key="5">
    <source>
        <dbReference type="ARBA" id="ARBA00022692"/>
    </source>
</evidence>
<keyword evidence="4" id="KW-0997">Cell inner membrane</keyword>
<dbReference type="RefSeq" id="WP_061917534.1">
    <property type="nucleotide sequence ID" value="NZ_DF967971.1"/>
</dbReference>
<evidence type="ECO:0000256" key="6">
    <source>
        <dbReference type="ARBA" id="ARBA00022989"/>
    </source>
</evidence>
<dbReference type="InterPro" id="IPR000292">
    <property type="entry name" value="For/NO2_transpt"/>
</dbReference>
<dbReference type="PROSITE" id="PS01005">
    <property type="entry name" value="FORMATE_NITRITE_TP_1"/>
    <property type="match status" value="1"/>
</dbReference>
<evidence type="ECO:0000313" key="12">
    <source>
        <dbReference type="Proteomes" id="UP000050514"/>
    </source>
</evidence>
<dbReference type="InterPro" id="IPR023999">
    <property type="entry name" value="Formate_transptr_FocA"/>
</dbReference>
<reference evidence="11 12" key="1">
    <citation type="submission" date="2015-07" db="EMBL/GenBank/DDBJ databases">
        <title>Draft genome of Bellilinea caldifistulae DSM 17877.</title>
        <authorList>
            <person name="Hemp J."/>
            <person name="Ward L.M."/>
            <person name="Pace L.A."/>
            <person name="Fischer W.W."/>
        </authorList>
    </citation>
    <scope>NUCLEOTIDE SEQUENCE [LARGE SCALE GENOMIC DNA]</scope>
    <source>
        <strain evidence="11 12">GOMI-1</strain>
    </source>
</reference>
<feature type="transmembrane region" description="Helical" evidence="10">
    <location>
        <begin position="37"/>
        <end position="60"/>
    </location>
</feature>